<dbReference type="Proteomes" id="UP000018852">
    <property type="component" value="Unassembled WGS sequence"/>
</dbReference>
<accession>W1VGS0</accession>
<name>W1VGS0_9ACTO</name>
<proteinExistence type="predicted"/>
<gene>
    <name evidence="1" type="ORF">Q605_AUC00754G0003</name>
</gene>
<evidence type="ECO:0000313" key="1">
    <source>
        <dbReference type="EMBL" id="ETJ04050.1"/>
    </source>
</evidence>
<sequence length="165" mass="17781">MLIVLDLDLAATVIEQSTANRGRSAHALTHHPVHALVHHRLASKVRGVDEARTAIHTPAIHTSPLKELLSRIQHPLRHRQRTVKQGRTRLNRQARPLQPVPGSDTVGAEGVSRLVLVVVQDRLPGGVIVLRQAPVVGTSLLVDGKIDDLDGTVEPLDVTTDVSGG</sequence>
<reference evidence="1 2" key="1">
    <citation type="submission" date="2013-12" db="EMBL/GenBank/DDBJ databases">
        <title>A Varibaculum cambriense genome reconstructed from a premature infant gut community with otherwise low bacterial novelty that shifts toward anaerobic metabolism during the third week of life.</title>
        <authorList>
            <person name="Brown C.T."/>
            <person name="Sharon I."/>
            <person name="Thomas B.C."/>
            <person name="Castelle C.J."/>
            <person name="Morowitz M.J."/>
            <person name="Banfield J.F."/>
        </authorList>
    </citation>
    <scope>NUCLEOTIDE SEQUENCE [LARGE SCALE GENOMIC DNA]</scope>
    <source>
        <strain evidence="2">DORA_12</strain>
    </source>
</reference>
<dbReference type="AlphaFoldDB" id="W1VGS0"/>
<organism evidence="1 2">
    <name type="scientific">Actinomyces urogenitalis DORA_12</name>
    <dbReference type="NCBI Taxonomy" id="1403939"/>
    <lineage>
        <taxon>Bacteria</taxon>
        <taxon>Bacillati</taxon>
        <taxon>Actinomycetota</taxon>
        <taxon>Actinomycetes</taxon>
        <taxon>Actinomycetales</taxon>
        <taxon>Actinomycetaceae</taxon>
        <taxon>Actinomyces</taxon>
    </lineage>
</organism>
<evidence type="ECO:0000313" key="2">
    <source>
        <dbReference type="Proteomes" id="UP000018852"/>
    </source>
</evidence>
<dbReference type="EMBL" id="AZLV01000754">
    <property type="protein sequence ID" value="ETJ04050.1"/>
    <property type="molecule type" value="Genomic_DNA"/>
</dbReference>
<comment type="caution">
    <text evidence="1">The sequence shown here is derived from an EMBL/GenBank/DDBJ whole genome shotgun (WGS) entry which is preliminary data.</text>
</comment>
<protein>
    <submittedName>
        <fullName evidence="1">Uncharacterized protein</fullName>
    </submittedName>
</protein>